<dbReference type="GeneID" id="8108415"/>
<dbReference type="AlphaFoldDB" id="B8MM08"/>
<feature type="compositionally biased region" description="Basic and acidic residues" evidence="1">
    <location>
        <begin position="26"/>
        <end position="47"/>
    </location>
</feature>
<dbReference type="PANTHER" id="PTHR38111">
    <property type="entry name" value="ZN(2)-C6 FUNGAL-TYPE DOMAIN-CONTAINING PROTEIN-RELATED"/>
    <property type="match status" value="1"/>
</dbReference>
<dbReference type="Proteomes" id="UP000001745">
    <property type="component" value="Unassembled WGS sequence"/>
</dbReference>
<reference evidence="3" key="1">
    <citation type="journal article" date="2015" name="Genome Announc.">
        <title>Genome sequence of the AIDS-associated pathogen Penicillium marneffei (ATCC18224) and its near taxonomic relative Talaromyces stipitatus (ATCC10500).</title>
        <authorList>
            <person name="Nierman W.C."/>
            <person name="Fedorova-Abrams N.D."/>
            <person name="Andrianopoulos A."/>
        </authorList>
    </citation>
    <scope>NUCLEOTIDE SEQUENCE [LARGE SCALE GENOMIC DNA]</scope>
    <source>
        <strain evidence="3">ATCC 10500 / CBS 375.48 / QM 6759 / NRRL 1006</strain>
    </source>
</reference>
<dbReference type="eggNOG" id="ENOG502SQWX">
    <property type="taxonomic scope" value="Eukaryota"/>
</dbReference>
<dbReference type="PANTHER" id="PTHR38111:SF6">
    <property type="entry name" value="FINGER DOMAIN PROTEIN, PUTATIVE (AFU_ORTHOLOGUE AFUA_8G01940)-RELATED"/>
    <property type="match status" value="1"/>
</dbReference>
<evidence type="ECO:0000313" key="3">
    <source>
        <dbReference type="Proteomes" id="UP000001745"/>
    </source>
</evidence>
<name>B8MM08_TALSN</name>
<dbReference type="STRING" id="441959.B8MM08"/>
<feature type="region of interest" description="Disordered" evidence="1">
    <location>
        <begin position="19"/>
        <end position="97"/>
    </location>
</feature>
<dbReference type="Pfam" id="PF11951">
    <property type="entry name" value="Fungal_trans_2"/>
    <property type="match status" value="1"/>
</dbReference>
<dbReference type="RefSeq" id="XP_002485758.1">
    <property type="nucleotide sequence ID" value="XM_002485713.1"/>
</dbReference>
<dbReference type="VEuPathDB" id="FungiDB:TSTA_097760"/>
<dbReference type="InterPro" id="IPR021858">
    <property type="entry name" value="Fun_TF"/>
</dbReference>
<accession>B8MM08</accession>
<evidence type="ECO:0000256" key="1">
    <source>
        <dbReference type="SAM" id="MobiDB-lite"/>
    </source>
</evidence>
<dbReference type="EMBL" id="EQ962658">
    <property type="protein sequence ID" value="EED13520.1"/>
    <property type="molecule type" value="Genomic_DNA"/>
</dbReference>
<organism evidence="2 3">
    <name type="scientific">Talaromyces stipitatus (strain ATCC 10500 / CBS 375.48 / QM 6759 / NRRL 1006)</name>
    <name type="common">Penicillium stipitatum</name>
    <dbReference type="NCBI Taxonomy" id="441959"/>
    <lineage>
        <taxon>Eukaryota</taxon>
        <taxon>Fungi</taxon>
        <taxon>Dikarya</taxon>
        <taxon>Ascomycota</taxon>
        <taxon>Pezizomycotina</taxon>
        <taxon>Eurotiomycetes</taxon>
        <taxon>Eurotiomycetidae</taxon>
        <taxon>Eurotiales</taxon>
        <taxon>Trichocomaceae</taxon>
        <taxon>Talaromyces</taxon>
        <taxon>Talaromyces sect. Talaromyces</taxon>
    </lineage>
</organism>
<dbReference type="InParanoid" id="B8MM08"/>
<dbReference type="InterPro" id="IPR053178">
    <property type="entry name" value="Osmoadaptation_assoc"/>
</dbReference>
<feature type="compositionally biased region" description="Polar residues" evidence="1">
    <location>
        <begin position="78"/>
        <end position="88"/>
    </location>
</feature>
<proteinExistence type="predicted"/>
<evidence type="ECO:0000313" key="2">
    <source>
        <dbReference type="EMBL" id="EED13520.1"/>
    </source>
</evidence>
<keyword evidence="3" id="KW-1185">Reference proteome</keyword>
<dbReference type="OrthoDB" id="5429770at2759"/>
<dbReference type="HOGENOM" id="CLU_459405_0_0_1"/>
<gene>
    <name evidence="2" type="ORF">TSTA_097760</name>
</gene>
<protein>
    <submittedName>
        <fullName evidence="2">Uncharacterized protein</fullName>
    </submittedName>
</protein>
<sequence length="594" mass="67967">MKVVRYFLAFQRFSKPENYNSKKRIKPQERARKDDKKLQQKREERVQDAAGKQRQKLEEKLTKQADLQLQKDILATPNPRTSRTNPNSRKLKRKQSSEVEEEVIDEVIATNLTFPHPSLISLPLEQSPGWLAPQGARDVERAESGKLDVEKNGHHVETRWKFVEEESRVAAQYRGKKRYLLEGAAWDVTPRIKQSEPDSSRYAEVEEEYLVGDQSFQVSISRLPASQAENQCNILLHILTDPDGQRAFPIRSHGEFYQFIPSRLGRNPALDNAVSCLCAIYEDTRQQLLGSPPSTIRLYSRSLKSLRQCVQAAETRLEPETICSSLILQLCELMISSDNGRWNNLSSGSKLLIQELGPECFDQPFERAMLESQRAFFLVQDMSRRQRCFLSKPQWRELPKQRGNGLRDHKLASLRWRSELCDLLLDVPELLCECGFLLNIRQADNVPDFGDQPGCQGLFDRVVEAYNSLEQWYGEELAPALPLADLEGYREYPEVLSAIVDCVSASVLVQLQRFGFELFSLFDITAPANGLPFSNEIFIERHTTSLNAFEFVKKFPMAAKPLKFGLEQILSPGEIFRYTAQSSIYLETSPVAEI</sequence>